<feature type="transmembrane region" description="Helical" evidence="5">
    <location>
        <begin position="291"/>
        <end position="311"/>
    </location>
</feature>
<dbReference type="Proteomes" id="UP000613401">
    <property type="component" value="Unassembled WGS sequence"/>
</dbReference>
<evidence type="ECO:0000256" key="2">
    <source>
        <dbReference type="ARBA" id="ARBA00022692"/>
    </source>
</evidence>
<dbReference type="AlphaFoldDB" id="A0A8H4CGW5"/>
<reference evidence="7" key="1">
    <citation type="journal article" date="2020" name="Phytopathology">
        <title>Genome sequence and comparative analysis of Colletotrichum gloeosporioides isolated from Liriodendron leaves.</title>
        <authorList>
            <person name="Fu F.F."/>
            <person name="Hao Z."/>
            <person name="Wang P."/>
            <person name="Lu Y."/>
            <person name="Xue L.J."/>
            <person name="Wei G."/>
            <person name="Tian Y."/>
            <person name="Baishi H."/>
            <person name="Xu H."/>
            <person name="Shi J."/>
            <person name="Cheng T."/>
            <person name="Wang G."/>
            <person name="Yi Y."/>
            <person name="Chen J."/>
        </authorList>
    </citation>
    <scope>NUCLEOTIDE SEQUENCE</scope>
    <source>
        <strain evidence="7">Lc1</strain>
    </source>
</reference>
<feature type="transmembrane region" description="Helical" evidence="5">
    <location>
        <begin position="566"/>
        <end position="587"/>
    </location>
</feature>
<dbReference type="GeneID" id="69011949"/>
<evidence type="ECO:0000313" key="8">
    <source>
        <dbReference type="Proteomes" id="UP000613401"/>
    </source>
</evidence>
<evidence type="ECO:0000313" key="7">
    <source>
        <dbReference type="EMBL" id="KAF3803624.1"/>
    </source>
</evidence>
<dbReference type="PROSITE" id="PS50850">
    <property type="entry name" value="MFS"/>
    <property type="match status" value="1"/>
</dbReference>
<dbReference type="PANTHER" id="PTHR23502:SF34">
    <property type="entry name" value="PROTEIN HOL1"/>
    <property type="match status" value="1"/>
</dbReference>
<dbReference type="SUPFAM" id="SSF103473">
    <property type="entry name" value="MFS general substrate transporter"/>
    <property type="match status" value="1"/>
</dbReference>
<evidence type="ECO:0000256" key="1">
    <source>
        <dbReference type="ARBA" id="ARBA00004141"/>
    </source>
</evidence>
<sequence length="614" mass="67917">SSDTTRLFRLQRALHLPQVPISSLEDPPTKAAPTALQLARTQTHKQQSLAMDDHVARHAVPEEAPVRTLGNVRLRDEATNEIILIPKPSTDPNDPLNWPQWYKYYMAGLICVAMMMCNFLAAGPSIALLETALEFYPAAATDNAVLSYSISQTAYFFTTTALLQGVGNFFWVPMANKFGRRPVYVASYTIYFVCTIWLIFEHSYAGFLAGRILMGFGAGAAETIAPISIADVFFLHERGTIMAVRLVLISIRLTTPKLVYFFPLRRSWFWTGDFRASSFDSLITINHDWRVIYEVSAALIGVVLALAFFTFPETAYERDEASNWNRMASIDANKPGSVGSESELAPRYAENALPRSRKNSYLSSLKIFHKTLTQESLLKLSLRPLGLIILPPVLWAALVQAVTVGFLVAVSSNIASAFNTAYGFDAWQIGLCFIAGIIGAAAGIPAGGHLGDKVADWFTLRNGGIRDPEMRLPAMVISMVSTPLALILYGVGIANQLHWICPTIGLGLLTFSISQGTNIATVYVIDAYRPITGEVTLSVMGFKSLFGFLLSFYTNTWIEQAGYVNAFGAMAGIATAVLIMWVPMFVWGKAIRHESWKWRIVSYIHWSEDREVGE</sequence>
<feature type="transmembrane region" description="Helical" evidence="5">
    <location>
        <begin position="183"/>
        <end position="200"/>
    </location>
</feature>
<feature type="domain" description="Major facilitator superfamily (MFS) profile" evidence="6">
    <location>
        <begin position="111"/>
        <end position="586"/>
    </location>
</feature>
<dbReference type="InterPro" id="IPR011701">
    <property type="entry name" value="MFS"/>
</dbReference>
<gene>
    <name evidence="7" type="ORF">GCG54_00004796</name>
</gene>
<dbReference type="GO" id="GO:0005886">
    <property type="term" value="C:plasma membrane"/>
    <property type="evidence" value="ECO:0007669"/>
    <property type="project" value="TreeGrafter"/>
</dbReference>
<organism evidence="7 8">
    <name type="scientific">Colletotrichum gloeosporioides</name>
    <name type="common">Anthracnose fungus</name>
    <name type="synonym">Glomerella cingulata</name>
    <dbReference type="NCBI Taxonomy" id="474922"/>
    <lineage>
        <taxon>Eukaryota</taxon>
        <taxon>Fungi</taxon>
        <taxon>Dikarya</taxon>
        <taxon>Ascomycota</taxon>
        <taxon>Pezizomycotina</taxon>
        <taxon>Sordariomycetes</taxon>
        <taxon>Hypocreomycetidae</taxon>
        <taxon>Glomerellales</taxon>
        <taxon>Glomerellaceae</taxon>
        <taxon>Colletotrichum</taxon>
        <taxon>Colletotrichum gloeosporioides species complex</taxon>
    </lineage>
</organism>
<feature type="transmembrane region" description="Helical" evidence="5">
    <location>
        <begin position="149"/>
        <end position="171"/>
    </location>
</feature>
<keyword evidence="2 5" id="KW-0812">Transmembrane</keyword>
<feature type="transmembrane region" description="Helical" evidence="5">
    <location>
        <begin position="212"/>
        <end position="235"/>
    </location>
</feature>
<evidence type="ECO:0000259" key="6">
    <source>
        <dbReference type="PROSITE" id="PS50850"/>
    </source>
</evidence>
<feature type="non-terminal residue" evidence="7">
    <location>
        <position position="614"/>
    </location>
</feature>
<dbReference type="GO" id="GO:0022857">
    <property type="term" value="F:transmembrane transporter activity"/>
    <property type="evidence" value="ECO:0007669"/>
    <property type="project" value="InterPro"/>
</dbReference>
<proteinExistence type="predicted"/>
<dbReference type="InterPro" id="IPR036259">
    <property type="entry name" value="MFS_trans_sf"/>
</dbReference>
<reference evidence="7" key="2">
    <citation type="submission" date="2020-03" db="EMBL/GenBank/DDBJ databases">
        <authorList>
            <person name="Fu F.-F."/>
            <person name="Chen J."/>
        </authorList>
    </citation>
    <scope>NUCLEOTIDE SEQUENCE</scope>
    <source>
        <strain evidence="7">Lc1</strain>
    </source>
</reference>
<feature type="transmembrane region" description="Helical" evidence="5">
    <location>
        <begin position="497"/>
        <end position="523"/>
    </location>
</feature>
<feature type="transmembrane region" description="Helical" evidence="5">
    <location>
        <begin position="104"/>
        <end position="129"/>
    </location>
</feature>
<feature type="transmembrane region" description="Helical" evidence="5">
    <location>
        <begin position="535"/>
        <end position="554"/>
    </location>
</feature>
<accession>A0A8H4CGW5</accession>
<keyword evidence="4 5" id="KW-0472">Membrane</keyword>
<dbReference type="PANTHER" id="PTHR23502">
    <property type="entry name" value="MAJOR FACILITATOR SUPERFAMILY"/>
    <property type="match status" value="1"/>
</dbReference>
<evidence type="ECO:0000256" key="4">
    <source>
        <dbReference type="ARBA" id="ARBA00023136"/>
    </source>
</evidence>
<evidence type="ECO:0000256" key="3">
    <source>
        <dbReference type="ARBA" id="ARBA00022989"/>
    </source>
</evidence>
<comment type="subcellular location">
    <subcellularLocation>
        <location evidence="1">Membrane</location>
        <topology evidence="1">Multi-pass membrane protein</topology>
    </subcellularLocation>
</comment>
<feature type="transmembrane region" description="Helical" evidence="5">
    <location>
        <begin position="427"/>
        <end position="451"/>
    </location>
</feature>
<dbReference type="EMBL" id="WVTB01000054">
    <property type="protein sequence ID" value="KAF3803624.1"/>
    <property type="molecule type" value="Genomic_DNA"/>
</dbReference>
<comment type="caution">
    <text evidence="7">The sequence shown here is derived from an EMBL/GenBank/DDBJ whole genome shotgun (WGS) entry which is preliminary data.</text>
</comment>
<name>A0A8H4CGW5_COLGL</name>
<dbReference type="Gene3D" id="1.20.1250.20">
    <property type="entry name" value="MFS general substrate transporter like domains"/>
    <property type="match status" value="1"/>
</dbReference>
<keyword evidence="8" id="KW-1185">Reference proteome</keyword>
<dbReference type="Pfam" id="PF07690">
    <property type="entry name" value="MFS_1"/>
    <property type="match status" value="2"/>
</dbReference>
<feature type="transmembrane region" description="Helical" evidence="5">
    <location>
        <begin position="385"/>
        <end position="407"/>
    </location>
</feature>
<dbReference type="InterPro" id="IPR020846">
    <property type="entry name" value="MFS_dom"/>
</dbReference>
<protein>
    <submittedName>
        <fullName evidence="7">Protein HOL1</fullName>
    </submittedName>
</protein>
<evidence type="ECO:0000256" key="5">
    <source>
        <dbReference type="SAM" id="Phobius"/>
    </source>
</evidence>
<feature type="transmembrane region" description="Helical" evidence="5">
    <location>
        <begin position="472"/>
        <end position="491"/>
    </location>
</feature>
<keyword evidence="3 5" id="KW-1133">Transmembrane helix</keyword>
<dbReference type="RefSeq" id="XP_045262783.1">
    <property type="nucleotide sequence ID" value="XM_045404840.1"/>
</dbReference>